<feature type="binding site" evidence="7">
    <location>
        <position position="115"/>
    </location>
    <ligand>
        <name>shikimate</name>
        <dbReference type="ChEBI" id="CHEBI:36208"/>
    </ligand>
</feature>
<dbReference type="SUPFAM" id="SSF51735">
    <property type="entry name" value="NAD(P)-binding Rossmann-fold domains"/>
    <property type="match status" value="1"/>
</dbReference>
<dbReference type="UniPathway" id="UPA00053">
    <property type="reaction ID" value="UER00087"/>
</dbReference>
<evidence type="ECO:0000256" key="6">
    <source>
        <dbReference type="ARBA" id="ARBA00023141"/>
    </source>
</evidence>
<keyword evidence="6 7" id="KW-0057">Aromatic amino acid biosynthesis</keyword>
<proteinExistence type="inferred from homology"/>
<comment type="catalytic activity">
    <reaction evidence="7">
        <text>shikimate + NADP(+) = 3-dehydroshikimate + NADPH + H(+)</text>
        <dbReference type="Rhea" id="RHEA:17737"/>
        <dbReference type="ChEBI" id="CHEBI:15378"/>
        <dbReference type="ChEBI" id="CHEBI:16630"/>
        <dbReference type="ChEBI" id="CHEBI:36208"/>
        <dbReference type="ChEBI" id="CHEBI:57783"/>
        <dbReference type="ChEBI" id="CHEBI:58349"/>
        <dbReference type="EC" id="1.1.1.25"/>
    </reaction>
</comment>
<protein>
    <recommendedName>
        <fullName evidence="2 7">Shikimate dehydrogenase (NADP(+))</fullName>
        <shortName evidence="7">SDH</shortName>
        <ecNumber evidence="2 7">1.1.1.25</ecNumber>
    </recommendedName>
</protein>
<evidence type="ECO:0000313" key="11">
    <source>
        <dbReference type="Proteomes" id="UP000177383"/>
    </source>
</evidence>
<accession>A0A1F5ZMM1</accession>
<dbReference type="GO" id="GO:0050661">
    <property type="term" value="F:NADP binding"/>
    <property type="evidence" value="ECO:0007669"/>
    <property type="project" value="InterPro"/>
</dbReference>
<dbReference type="Pfam" id="PF08501">
    <property type="entry name" value="Shikimate_dh_N"/>
    <property type="match status" value="1"/>
</dbReference>
<dbReference type="InterPro" id="IPR011342">
    <property type="entry name" value="Shikimate_DH"/>
</dbReference>
<dbReference type="GO" id="GO:0009073">
    <property type="term" value="P:aromatic amino acid family biosynthetic process"/>
    <property type="evidence" value="ECO:0007669"/>
    <property type="project" value="UniProtKB-KW"/>
</dbReference>
<feature type="domain" description="Shikimate dehydrogenase substrate binding N-terminal" evidence="8">
    <location>
        <begin position="22"/>
        <end position="102"/>
    </location>
</feature>
<dbReference type="InterPro" id="IPR041121">
    <property type="entry name" value="SDH_C"/>
</dbReference>
<comment type="function">
    <text evidence="7">Involved in the biosynthesis of the chorismate, which leads to the biosynthesis of aromatic amino acids. Catalyzes the reversible NADPH linked reduction of 3-dehydroshikimate (DHSA) to yield shikimate (SA).</text>
</comment>
<dbReference type="InterPro" id="IPR013708">
    <property type="entry name" value="Shikimate_DH-bd_N"/>
</dbReference>
<dbReference type="Pfam" id="PF18317">
    <property type="entry name" value="SDH_C"/>
    <property type="match status" value="1"/>
</dbReference>
<evidence type="ECO:0000259" key="8">
    <source>
        <dbReference type="Pfam" id="PF08501"/>
    </source>
</evidence>
<comment type="pathway">
    <text evidence="1 7">Metabolic intermediate biosynthesis; chorismate biosynthesis; chorismate from D-erythrose 4-phosphate and phosphoenolpyruvate: step 4/7.</text>
</comment>
<feature type="binding site" evidence="7">
    <location>
        <position position="241"/>
    </location>
    <ligand>
        <name>shikimate</name>
        <dbReference type="ChEBI" id="CHEBI:36208"/>
    </ligand>
</feature>
<keyword evidence="3 7" id="KW-0028">Amino-acid biosynthesis</keyword>
<dbReference type="GO" id="GO:0009423">
    <property type="term" value="P:chorismate biosynthetic process"/>
    <property type="evidence" value="ECO:0007669"/>
    <property type="project" value="UniProtKB-UniRule"/>
</dbReference>
<dbReference type="PANTHER" id="PTHR21089">
    <property type="entry name" value="SHIKIMATE DEHYDROGENASE"/>
    <property type="match status" value="1"/>
</dbReference>
<feature type="binding site" evidence="7">
    <location>
        <position position="234"/>
    </location>
    <ligand>
        <name>NADP(+)</name>
        <dbReference type="ChEBI" id="CHEBI:58349"/>
    </ligand>
</feature>
<feature type="binding site" evidence="7">
    <location>
        <position position="211"/>
    </location>
    <ligand>
        <name>NADP(+)</name>
        <dbReference type="ChEBI" id="CHEBI:58349"/>
    </ligand>
</feature>
<evidence type="ECO:0000256" key="3">
    <source>
        <dbReference type="ARBA" id="ARBA00022605"/>
    </source>
</evidence>
<dbReference type="SUPFAM" id="SSF53223">
    <property type="entry name" value="Aminoacid dehydrogenase-like, N-terminal domain"/>
    <property type="match status" value="1"/>
</dbReference>
<dbReference type="Gene3D" id="3.40.50.720">
    <property type="entry name" value="NAD(P)-binding Rossmann-like Domain"/>
    <property type="match status" value="1"/>
</dbReference>
<feature type="binding site" evidence="7">
    <location>
        <position position="75"/>
    </location>
    <ligand>
        <name>shikimate</name>
        <dbReference type="ChEBI" id="CHEBI:36208"/>
    </ligand>
</feature>
<keyword evidence="5 7" id="KW-0560">Oxidoreductase</keyword>
<dbReference type="InterPro" id="IPR036291">
    <property type="entry name" value="NAD(P)-bd_dom_sf"/>
</dbReference>
<name>A0A1F5ZMM1_9BACT</name>
<evidence type="ECO:0000256" key="1">
    <source>
        <dbReference type="ARBA" id="ARBA00004871"/>
    </source>
</evidence>
<feature type="binding site" evidence="7">
    <location>
        <begin position="30"/>
        <end position="32"/>
    </location>
    <ligand>
        <name>shikimate</name>
        <dbReference type="ChEBI" id="CHEBI:36208"/>
    </ligand>
</feature>
<dbReference type="NCBIfam" id="NF001319">
    <property type="entry name" value="PRK00258.3-3"/>
    <property type="match status" value="1"/>
</dbReference>
<dbReference type="GO" id="GO:0004764">
    <property type="term" value="F:shikimate 3-dehydrogenase (NADP+) activity"/>
    <property type="evidence" value="ECO:0007669"/>
    <property type="project" value="UniProtKB-UniRule"/>
</dbReference>
<evidence type="ECO:0000256" key="2">
    <source>
        <dbReference type="ARBA" id="ARBA00012962"/>
    </source>
</evidence>
<dbReference type="CDD" id="cd01065">
    <property type="entry name" value="NAD_bind_Shikimate_DH"/>
    <property type="match status" value="1"/>
</dbReference>
<dbReference type="GO" id="GO:0019632">
    <property type="term" value="P:shikimate metabolic process"/>
    <property type="evidence" value="ECO:0007669"/>
    <property type="project" value="InterPro"/>
</dbReference>
<feature type="binding site" evidence="7">
    <location>
        <position position="91"/>
    </location>
    <ligand>
        <name>NADP(+)</name>
        <dbReference type="ChEBI" id="CHEBI:58349"/>
    </ligand>
</feature>
<dbReference type="NCBIfam" id="TIGR00507">
    <property type="entry name" value="aroE"/>
    <property type="match status" value="1"/>
</dbReference>
<evidence type="ECO:0000313" key="10">
    <source>
        <dbReference type="EMBL" id="OGG13352.1"/>
    </source>
</evidence>
<gene>
    <name evidence="7" type="primary">aroE</name>
    <name evidence="10" type="ORF">A2773_00935</name>
</gene>
<feature type="domain" description="SDH C-terminal" evidence="9">
    <location>
        <begin position="237"/>
        <end position="263"/>
    </location>
</feature>
<evidence type="ECO:0000256" key="4">
    <source>
        <dbReference type="ARBA" id="ARBA00022857"/>
    </source>
</evidence>
<dbReference type="GO" id="GO:0005829">
    <property type="term" value="C:cytosol"/>
    <property type="evidence" value="ECO:0007669"/>
    <property type="project" value="TreeGrafter"/>
</dbReference>
<comment type="caution">
    <text evidence="10">The sequence shown here is derived from an EMBL/GenBank/DDBJ whole genome shotgun (WGS) entry which is preliminary data.</text>
</comment>
<feature type="binding site" evidence="7">
    <location>
        <position position="100"/>
    </location>
    <ligand>
        <name>shikimate</name>
        <dbReference type="ChEBI" id="CHEBI:36208"/>
    </ligand>
</feature>
<dbReference type="GO" id="GO:0008652">
    <property type="term" value="P:amino acid biosynthetic process"/>
    <property type="evidence" value="ECO:0007669"/>
    <property type="project" value="UniProtKB-KW"/>
</dbReference>
<organism evidence="10 11">
    <name type="scientific">Candidatus Gottesmanbacteria bacterium RIFCSPHIGHO2_01_FULL_39_10</name>
    <dbReference type="NCBI Taxonomy" id="1798375"/>
    <lineage>
        <taxon>Bacteria</taxon>
        <taxon>Candidatus Gottesmaniibacteriota</taxon>
    </lineage>
</organism>
<evidence type="ECO:0000256" key="5">
    <source>
        <dbReference type="ARBA" id="ARBA00023002"/>
    </source>
</evidence>
<dbReference type="EC" id="1.1.1.25" evidence="2 7"/>
<evidence type="ECO:0000256" key="7">
    <source>
        <dbReference type="HAMAP-Rule" id="MF_00222"/>
    </source>
</evidence>
<keyword evidence="4 7" id="KW-0521">NADP</keyword>
<dbReference type="AlphaFoldDB" id="A0A1F5ZMM1"/>
<reference evidence="10 11" key="1">
    <citation type="journal article" date="2016" name="Nat. Commun.">
        <title>Thousands of microbial genomes shed light on interconnected biogeochemical processes in an aquifer system.</title>
        <authorList>
            <person name="Anantharaman K."/>
            <person name="Brown C.T."/>
            <person name="Hug L.A."/>
            <person name="Sharon I."/>
            <person name="Castelle C.J."/>
            <person name="Probst A.J."/>
            <person name="Thomas B.C."/>
            <person name="Singh A."/>
            <person name="Wilkins M.J."/>
            <person name="Karaoz U."/>
            <person name="Brodie E.L."/>
            <person name="Williams K.H."/>
            <person name="Hubbard S.S."/>
            <person name="Banfield J.F."/>
        </authorList>
    </citation>
    <scope>NUCLEOTIDE SEQUENCE [LARGE SCALE GENOMIC DNA]</scope>
</reference>
<dbReference type="Gene3D" id="3.40.50.10860">
    <property type="entry name" value="Leucine Dehydrogenase, chain A, domain 1"/>
    <property type="match status" value="1"/>
</dbReference>
<comment type="similarity">
    <text evidence="7">Belongs to the shikimate dehydrogenase family.</text>
</comment>
<dbReference type="Proteomes" id="UP000177383">
    <property type="component" value="Unassembled WGS sequence"/>
</dbReference>
<dbReference type="PANTHER" id="PTHR21089:SF1">
    <property type="entry name" value="BIFUNCTIONAL 3-DEHYDROQUINATE DEHYDRATASE_SHIKIMATE DEHYDROGENASE, CHLOROPLASTIC"/>
    <property type="match status" value="1"/>
</dbReference>
<dbReference type="HAMAP" id="MF_00222">
    <property type="entry name" value="Shikimate_DH_AroE"/>
    <property type="match status" value="1"/>
</dbReference>
<dbReference type="EMBL" id="MFJE01000056">
    <property type="protein sequence ID" value="OGG13352.1"/>
    <property type="molecule type" value="Genomic_DNA"/>
</dbReference>
<dbReference type="STRING" id="1798375.A2773_00935"/>
<feature type="active site" description="Proton acceptor" evidence="7">
    <location>
        <position position="79"/>
    </location>
</feature>
<dbReference type="InterPro" id="IPR046346">
    <property type="entry name" value="Aminoacid_DH-like_N_sf"/>
</dbReference>
<comment type="subunit">
    <text evidence="7">Homodimer.</text>
</comment>
<sequence>MIIDTQSIDLKRFTSDTQLFGVIGNPVSQSLSPLMHNAAFKKLDLNCIFFAIQILNLKKSLQGLKMLGFSGLSVTIPFKIEVMKYLDRLEETAKNIGAVNTILLRNNKLFGTNTDWIGAIKALEEKINLSDKTVTLLGDGGASRAIAYGLKGKNAKVTVLNRKKLQQQDQLAKIKKANIIINATPVGMAPHENQLPIPRDLVTKQHLIFDIVFKPRETKLLKAAKRKGATIVYGDRMLLYQAVEQFKLFTGLDAPIEIMEKALSDNLSNF</sequence>
<dbReference type="InterPro" id="IPR022893">
    <property type="entry name" value="Shikimate_DH_fam"/>
</dbReference>
<evidence type="ECO:0000259" key="9">
    <source>
        <dbReference type="Pfam" id="PF18317"/>
    </source>
</evidence>
<comment type="caution">
    <text evidence="7">Lacks conserved residue(s) required for the propagation of feature annotation.</text>
</comment>